<evidence type="ECO:0000313" key="3">
    <source>
        <dbReference type="Proteomes" id="UP001501563"/>
    </source>
</evidence>
<feature type="transmembrane region" description="Helical" evidence="1">
    <location>
        <begin position="169"/>
        <end position="189"/>
    </location>
</feature>
<feature type="transmembrane region" description="Helical" evidence="1">
    <location>
        <begin position="234"/>
        <end position="263"/>
    </location>
</feature>
<feature type="transmembrane region" description="Helical" evidence="1">
    <location>
        <begin position="201"/>
        <end position="222"/>
    </location>
</feature>
<evidence type="ECO:0000256" key="1">
    <source>
        <dbReference type="SAM" id="Phobius"/>
    </source>
</evidence>
<name>A0ABP7K0T0_9ACTN</name>
<protein>
    <submittedName>
        <fullName evidence="2">Uncharacterized protein</fullName>
    </submittedName>
</protein>
<keyword evidence="3" id="KW-1185">Reference proteome</keyword>
<dbReference type="EMBL" id="BAAAZA010000006">
    <property type="protein sequence ID" value="GAA3860295.1"/>
    <property type="molecule type" value="Genomic_DNA"/>
</dbReference>
<organism evidence="2 3">
    <name type="scientific">Streptomyces lannensis</name>
    <dbReference type="NCBI Taxonomy" id="766498"/>
    <lineage>
        <taxon>Bacteria</taxon>
        <taxon>Bacillati</taxon>
        <taxon>Actinomycetota</taxon>
        <taxon>Actinomycetes</taxon>
        <taxon>Kitasatosporales</taxon>
        <taxon>Streptomycetaceae</taxon>
        <taxon>Streptomyces</taxon>
    </lineage>
</organism>
<feature type="transmembrane region" description="Helical" evidence="1">
    <location>
        <begin position="141"/>
        <end position="157"/>
    </location>
</feature>
<reference evidence="3" key="1">
    <citation type="journal article" date="2019" name="Int. J. Syst. Evol. Microbiol.">
        <title>The Global Catalogue of Microorganisms (GCM) 10K type strain sequencing project: providing services to taxonomists for standard genome sequencing and annotation.</title>
        <authorList>
            <consortium name="The Broad Institute Genomics Platform"/>
            <consortium name="The Broad Institute Genome Sequencing Center for Infectious Disease"/>
            <person name="Wu L."/>
            <person name="Ma J."/>
        </authorList>
    </citation>
    <scope>NUCLEOTIDE SEQUENCE [LARGE SCALE GENOMIC DNA]</scope>
    <source>
        <strain evidence="3">JCM 16578</strain>
    </source>
</reference>
<evidence type="ECO:0000313" key="2">
    <source>
        <dbReference type="EMBL" id="GAA3860295.1"/>
    </source>
</evidence>
<keyword evidence="1" id="KW-0812">Transmembrane</keyword>
<dbReference type="RefSeq" id="WP_331263584.1">
    <property type="nucleotide sequence ID" value="NZ_BAAAZA010000006.1"/>
</dbReference>
<feature type="transmembrane region" description="Helical" evidence="1">
    <location>
        <begin position="100"/>
        <end position="120"/>
    </location>
</feature>
<gene>
    <name evidence="2" type="ORF">GCM10022207_24930</name>
</gene>
<keyword evidence="1" id="KW-0472">Membrane</keyword>
<accession>A0ABP7K0T0</accession>
<comment type="caution">
    <text evidence="2">The sequence shown here is derived from an EMBL/GenBank/DDBJ whole genome shotgun (WGS) entry which is preliminary data.</text>
</comment>
<sequence>MTGSSGPPRDERPQHHGLRSRWHNSAAGRLWQHGSEMELLHRSMGLAALALVTLAPLLIVIAAASPFQHRGFAYWVIDGMSLSGHPADAVSHLFATPRRVLSATSVFSVLAVALFGLTFASSVQTGYERVWSLPAGRWHTVWRRAVWLTALTAYLFAEVQSGAVLDSSVPQSAVRITLTVLFGVLFFWWGQHFLLGSRVSWRALLPGAVSTMLGLVGLRWFSYQVFSPLIVNNAVTYGAMGTVLVVQSWLIGVGFVVFGGALLGRHIHEAHRRWRPRRASRPDLR</sequence>
<proteinExistence type="predicted"/>
<keyword evidence="1" id="KW-1133">Transmembrane helix</keyword>
<feature type="transmembrane region" description="Helical" evidence="1">
    <location>
        <begin position="46"/>
        <end position="67"/>
    </location>
</feature>
<dbReference type="Proteomes" id="UP001501563">
    <property type="component" value="Unassembled WGS sequence"/>
</dbReference>